<name>G9N0Q9_HYPVG</name>
<comment type="similarity">
    <text evidence="1">Belongs to the peptidase S8 family.</text>
</comment>
<dbReference type="RefSeq" id="XP_013954134.1">
    <property type="nucleotide sequence ID" value="XM_014098659.1"/>
</dbReference>
<keyword evidence="3" id="KW-0378">Hydrolase</keyword>
<dbReference type="GO" id="GO:0004252">
    <property type="term" value="F:serine-type endopeptidase activity"/>
    <property type="evidence" value="ECO:0007669"/>
    <property type="project" value="InterPro"/>
</dbReference>
<evidence type="ECO:0000256" key="4">
    <source>
        <dbReference type="ARBA" id="ARBA00022825"/>
    </source>
</evidence>
<dbReference type="HOGENOM" id="CLU_304621_0_0_1"/>
<dbReference type="OrthoDB" id="1896086at2759"/>
<feature type="domain" description="WSC" evidence="6">
    <location>
        <begin position="138"/>
        <end position="230"/>
    </location>
</feature>
<keyword evidence="4" id="KW-0720">Serine protease</keyword>
<dbReference type="eggNOG" id="KOG1153">
    <property type="taxonomic scope" value="Eukaryota"/>
</dbReference>
<dbReference type="PANTHER" id="PTHR43806">
    <property type="entry name" value="PEPTIDASE S8"/>
    <property type="match status" value="1"/>
</dbReference>
<dbReference type="InterPro" id="IPR002889">
    <property type="entry name" value="WSC_carb-bd"/>
</dbReference>
<dbReference type="PANTHER" id="PTHR43806:SF11">
    <property type="entry name" value="CEREVISIN-RELATED"/>
    <property type="match status" value="1"/>
</dbReference>
<evidence type="ECO:0000256" key="3">
    <source>
        <dbReference type="ARBA" id="ARBA00022801"/>
    </source>
</evidence>
<evidence type="ECO:0000313" key="8">
    <source>
        <dbReference type="Proteomes" id="UP000007115"/>
    </source>
</evidence>
<evidence type="ECO:0000256" key="5">
    <source>
        <dbReference type="SAM" id="SignalP"/>
    </source>
</evidence>
<dbReference type="EMBL" id="ABDF02000082">
    <property type="protein sequence ID" value="EHK19941.1"/>
    <property type="molecule type" value="Genomic_DNA"/>
</dbReference>
<gene>
    <name evidence="7" type="ORF">TRIVIDRAFT_203489</name>
</gene>
<sequence length="975" mass="104069">MWPLSHISAVAVIVTVFLQASPIAALPPLHGIVRPLGARVEAHGLSRRASQDPSCPSGFLCIQTACPNNVICPVGYGCVNFEGTLACATTGLKFCSLNPTTFEAVGCNGGSCCHGNCYVSDALQIQRLINQYFFYSQHKLIHSCYRINRFGLYNCNINFLGPHNLIEKCVAFAQKGAWRYAGLENGSVCYVGNTLHNATEASSKDCNQVCAGNSTELCGAMSRVQAYNDSSWFFPDLVQLKNAFLQLNSSLGEALEAINDYRSDLQQLQTQGSSKNAKVVRDVPSNIFQSLKIDGNTFRLARSAASSSAATVSRYAGIAAADDIELEPLLADEASSLADQTLGSLETVVDREVASIDSNPSAPTIDVPGDLAAIDPQIQTIGIPGIVTAGAGAATGIFLSLLLLLSIGTSSPPPPQSSSIGMPTSTIVTTASSTSTTTTCSPTMSPTPMVVLTQKNTSDDDANDLINSLPKGALVDQDSYPSIGYLALLVEIDNCDAGKLLASPNVASVSLNAEIDDPTEIEDDGAIGTVSPDTLSNLSHTNVSEAITKRGISVATEFYFEQSNSYNYHLGWLSSPWARNQVPAQSVQNFDGFLYDNATAEDPDNQVYIYVIDKGIAPTNQVLLPFRIEKTVSDMLQEFDYRPVQNLDSFFNSRTGGTARSDVRDDSTGHGTRMASLAAGYYFGVAKMAKLVIVKVSGFTGPRTTLWELVKGIAYSAHNVVDRGLSGRAVFSMSIAFEINTLFWDSDQVVGSPEINPFPWLFNEYIYPAGVTAVAAGHNDITEDLAAFEPQARGGSETGLTVVGNADANGARYIGEDNKGSSILDTSRNNILSIYAMGVKACGGTTDYGSFICFTGCSPATAQVAGLAAYFLSKPTIRAQMTSAGPSEISKNVKQYLIAQAVEQKGLNWGTATEPDTVPRAAMNEFIGCTEPTGQPTQPEREMPGDTINTFDEIADIDDPLYLASDYQPIQWDHG</sequence>
<dbReference type="Pfam" id="PF01822">
    <property type="entry name" value="WSC"/>
    <property type="match status" value="1"/>
</dbReference>
<evidence type="ECO:0000256" key="2">
    <source>
        <dbReference type="ARBA" id="ARBA00022670"/>
    </source>
</evidence>
<dbReference type="GO" id="GO:0006508">
    <property type="term" value="P:proteolysis"/>
    <property type="evidence" value="ECO:0007669"/>
    <property type="project" value="UniProtKB-KW"/>
</dbReference>
<dbReference type="VEuPathDB" id="FungiDB:TRIVIDRAFT_203489"/>
<evidence type="ECO:0000259" key="6">
    <source>
        <dbReference type="PROSITE" id="PS51212"/>
    </source>
</evidence>
<dbReference type="PRINTS" id="PR00723">
    <property type="entry name" value="SUBTILISIN"/>
</dbReference>
<feature type="signal peptide" evidence="5">
    <location>
        <begin position="1"/>
        <end position="25"/>
    </location>
</feature>
<dbReference type="PROSITE" id="PS51212">
    <property type="entry name" value="WSC"/>
    <property type="match status" value="1"/>
</dbReference>
<dbReference type="Proteomes" id="UP000007115">
    <property type="component" value="Unassembled WGS sequence"/>
</dbReference>
<dbReference type="InterPro" id="IPR050131">
    <property type="entry name" value="Peptidase_S8_subtilisin-like"/>
</dbReference>
<keyword evidence="5" id="KW-0732">Signal</keyword>
<proteinExistence type="inferred from homology"/>
<feature type="chain" id="PRO_5003523856" description="WSC domain-containing protein" evidence="5">
    <location>
        <begin position="26"/>
        <end position="975"/>
    </location>
</feature>
<comment type="caution">
    <text evidence="7">The sequence shown here is derived from an EMBL/GenBank/DDBJ whole genome shotgun (WGS) entry which is preliminary data.</text>
</comment>
<dbReference type="OMA" id="NPGQTCG"/>
<dbReference type="GeneID" id="25790249"/>
<accession>G9N0Q9</accession>
<dbReference type="InterPro" id="IPR015500">
    <property type="entry name" value="Peptidase_S8_subtilisin-rel"/>
</dbReference>
<organism evidence="7 8">
    <name type="scientific">Hypocrea virens (strain Gv29-8 / FGSC 10586)</name>
    <name type="common">Gliocladium virens</name>
    <name type="synonym">Trichoderma virens</name>
    <dbReference type="NCBI Taxonomy" id="413071"/>
    <lineage>
        <taxon>Eukaryota</taxon>
        <taxon>Fungi</taxon>
        <taxon>Dikarya</taxon>
        <taxon>Ascomycota</taxon>
        <taxon>Pezizomycotina</taxon>
        <taxon>Sordariomycetes</taxon>
        <taxon>Hypocreomycetidae</taxon>
        <taxon>Hypocreales</taxon>
        <taxon>Hypocreaceae</taxon>
        <taxon>Trichoderma</taxon>
    </lineage>
</organism>
<reference evidence="7 8" key="1">
    <citation type="journal article" date="2011" name="Genome Biol.">
        <title>Comparative genome sequence analysis underscores mycoparasitism as the ancestral life style of Trichoderma.</title>
        <authorList>
            <person name="Kubicek C.P."/>
            <person name="Herrera-Estrella A."/>
            <person name="Seidl-Seiboth V."/>
            <person name="Martinez D.A."/>
            <person name="Druzhinina I.S."/>
            <person name="Thon M."/>
            <person name="Zeilinger S."/>
            <person name="Casas-Flores S."/>
            <person name="Horwitz B.A."/>
            <person name="Mukherjee P.K."/>
            <person name="Mukherjee M."/>
            <person name="Kredics L."/>
            <person name="Alcaraz L.D."/>
            <person name="Aerts A."/>
            <person name="Antal Z."/>
            <person name="Atanasova L."/>
            <person name="Cervantes-Badillo M.G."/>
            <person name="Challacombe J."/>
            <person name="Chertkov O."/>
            <person name="McCluskey K."/>
            <person name="Coulpier F."/>
            <person name="Deshpande N."/>
            <person name="von Doehren H."/>
            <person name="Ebbole D.J."/>
            <person name="Esquivel-Naranjo E.U."/>
            <person name="Fekete E."/>
            <person name="Flipphi M."/>
            <person name="Glaser F."/>
            <person name="Gomez-Rodriguez E.Y."/>
            <person name="Gruber S."/>
            <person name="Han C."/>
            <person name="Henrissat B."/>
            <person name="Hermosa R."/>
            <person name="Hernandez-Onate M."/>
            <person name="Karaffa L."/>
            <person name="Kosti I."/>
            <person name="Le Crom S."/>
            <person name="Lindquist E."/>
            <person name="Lucas S."/>
            <person name="Luebeck M."/>
            <person name="Luebeck P.S."/>
            <person name="Margeot A."/>
            <person name="Metz B."/>
            <person name="Misra M."/>
            <person name="Nevalainen H."/>
            <person name="Omann M."/>
            <person name="Packer N."/>
            <person name="Perrone G."/>
            <person name="Uresti-Rivera E.E."/>
            <person name="Salamov A."/>
            <person name="Schmoll M."/>
            <person name="Seiboth B."/>
            <person name="Shapiro H."/>
            <person name="Sukno S."/>
            <person name="Tamayo-Ramos J.A."/>
            <person name="Tisch D."/>
            <person name="Wiest A."/>
            <person name="Wilkinson H.H."/>
            <person name="Zhang M."/>
            <person name="Coutinho P.M."/>
            <person name="Kenerley C.M."/>
            <person name="Monte E."/>
            <person name="Baker S.E."/>
            <person name="Grigoriev I.V."/>
        </authorList>
    </citation>
    <scope>NUCLEOTIDE SEQUENCE [LARGE SCALE GENOMIC DNA]</scope>
    <source>
        <strain evidence="8">Gv29-8 / FGSC 10586</strain>
    </source>
</reference>
<keyword evidence="8" id="KW-1185">Reference proteome</keyword>
<evidence type="ECO:0000256" key="1">
    <source>
        <dbReference type="ARBA" id="ARBA00011073"/>
    </source>
</evidence>
<dbReference type="InParanoid" id="G9N0Q9"/>
<dbReference type="AlphaFoldDB" id="G9N0Q9"/>
<protein>
    <recommendedName>
        <fullName evidence="6">WSC domain-containing protein</fullName>
    </recommendedName>
</protein>
<keyword evidence="2" id="KW-0645">Protease</keyword>
<dbReference type="Pfam" id="PF00082">
    <property type="entry name" value="Peptidase_S8"/>
    <property type="match status" value="1"/>
</dbReference>
<dbReference type="InterPro" id="IPR000209">
    <property type="entry name" value="Peptidase_S8/S53_dom"/>
</dbReference>
<evidence type="ECO:0000313" key="7">
    <source>
        <dbReference type="EMBL" id="EHK19941.1"/>
    </source>
</evidence>
<dbReference type="InterPro" id="IPR036852">
    <property type="entry name" value="Peptidase_S8/S53_dom_sf"/>
</dbReference>
<dbReference type="Gene3D" id="3.40.50.200">
    <property type="entry name" value="Peptidase S8/S53 domain"/>
    <property type="match status" value="1"/>
</dbReference>
<dbReference type="STRING" id="413071.G9N0Q9"/>
<dbReference type="SUPFAM" id="SSF52743">
    <property type="entry name" value="Subtilisin-like"/>
    <property type="match status" value="1"/>
</dbReference>